<evidence type="ECO:0000313" key="13">
    <source>
        <dbReference type="EMBL" id="RHF71290.1"/>
    </source>
</evidence>
<dbReference type="GO" id="GO:0015099">
    <property type="term" value="F:nickel cation transmembrane transporter activity"/>
    <property type="evidence" value="ECO:0007669"/>
    <property type="project" value="InterPro"/>
</dbReference>
<reference evidence="13 14" key="1">
    <citation type="submission" date="2018-08" db="EMBL/GenBank/DDBJ databases">
        <title>A genome reference for cultivated species of the human gut microbiota.</title>
        <authorList>
            <person name="Zou Y."/>
            <person name="Xue W."/>
            <person name="Luo G."/>
        </authorList>
    </citation>
    <scope>NUCLEOTIDE SEQUENCE [LARGE SCALE GENOMIC DNA]</scope>
    <source>
        <strain evidence="13 14">AM25-1</strain>
    </source>
</reference>
<dbReference type="GeneID" id="62763949"/>
<dbReference type="NCBIfam" id="NF045470">
    <property type="entry name" value="Opp2B"/>
    <property type="match status" value="1"/>
</dbReference>
<evidence type="ECO:0000256" key="9">
    <source>
        <dbReference type="ARBA" id="ARBA00023136"/>
    </source>
</evidence>
<dbReference type="InterPro" id="IPR045621">
    <property type="entry name" value="BPD_transp_1_N"/>
</dbReference>
<evidence type="ECO:0000256" key="7">
    <source>
        <dbReference type="ARBA" id="ARBA00023065"/>
    </source>
</evidence>
<keyword evidence="2 11" id="KW-0813">Transport</keyword>
<dbReference type="CDD" id="cd06261">
    <property type="entry name" value="TM_PBP2"/>
    <property type="match status" value="1"/>
</dbReference>
<dbReference type="PROSITE" id="PS50928">
    <property type="entry name" value="ABC_TM1"/>
    <property type="match status" value="1"/>
</dbReference>
<proteinExistence type="inferred from homology"/>
<dbReference type="PANTHER" id="PTHR43163">
    <property type="entry name" value="DIPEPTIDE TRANSPORT SYSTEM PERMEASE PROTEIN DPPB-RELATED"/>
    <property type="match status" value="1"/>
</dbReference>
<keyword evidence="4" id="KW-0533">Nickel</keyword>
<evidence type="ECO:0000256" key="8">
    <source>
        <dbReference type="ARBA" id="ARBA00023112"/>
    </source>
</evidence>
<gene>
    <name evidence="13" type="ORF">DW663_08825</name>
</gene>
<comment type="similarity">
    <text evidence="10">Belongs to the binding-protein-dependent transport system permease family. OppBC subfamily.</text>
</comment>
<dbReference type="Pfam" id="PF19300">
    <property type="entry name" value="BPD_transp_1_N"/>
    <property type="match status" value="1"/>
</dbReference>
<keyword evidence="5 11" id="KW-0812">Transmembrane</keyword>
<dbReference type="InterPro" id="IPR050045">
    <property type="entry name" value="Opp2B"/>
</dbReference>
<feature type="transmembrane region" description="Helical" evidence="11">
    <location>
        <begin position="93"/>
        <end position="120"/>
    </location>
</feature>
<comment type="subcellular location">
    <subcellularLocation>
        <location evidence="1 11">Cell membrane</location>
        <topology evidence="1 11">Multi-pass membrane protein</topology>
    </subcellularLocation>
</comment>
<keyword evidence="7" id="KW-0406">Ion transport</keyword>
<dbReference type="Proteomes" id="UP000284676">
    <property type="component" value="Unassembled WGS sequence"/>
</dbReference>
<evidence type="ECO:0000256" key="2">
    <source>
        <dbReference type="ARBA" id="ARBA00022448"/>
    </source>
</evidence>
<feature type="domain" description="ABC transmembrane type-1" evidence="12">
    <location>
        <begin position="97"/>
        <end position="299"/>
    </location>
</feature>
<keyword evidence="6 11" id="KW-1133">Transmembrane helix</keyword>
<dbReference type="PANTHER" id="PTHR43163:SF6">
    <property type="entry name" value="DIPEPTIDE TRANSPORT SYSTEM PERMEASE PROTEIN DPPB-RELATED"/>
    <property type="match status" value="1"/>
</dbReference>
<dbReference type="SUPFAM" id="SSF161098">
    <property type="entry name" value="MetI-like"/>
    <property type="match status" value="1"/>
</dbReference>
<evidence type="ECO:0000256" key="10">
    <source>
        <dbReference type="ARBA" id="ARBA00024202"/>
    </source>
</evidence>
<feature type="transmembrane region" description="Helical" evidence="11">
    <location>
        <begin position="132"/>
        <end position="157"/>
    </location>
</feature>
<protein>
    <submittedName>
        <fullName evidence="13">ABC transporter permease</fullName>
    </submittedName>
</protein>
<dbReference type="InterPro" id="IPR000515">
    <property type="entry name" value="MetI-like"/>
</dbReference>
<feature type="transmembrane region" description="Helical" evidence="11">
    <location>
        <begin position="12"/>
        <end position="29"/>
    </location>
</feature>
<evidence type="ECO:0000256" key="11">
    <source>
        <dbReference type="RuleBase" id="RU363032"/>
    </source>
</evidence>
<evidence type="ECO:0000256" key="3">
    <source>
        <dbReference type="ARBA" id="ARBA00022475"/>
    </source>
</evidence>
<feature type="transmembrane region" description="Helical" evidence="11">
    <location>
        <begin position="163"/>
        <end position="186"/>
    </location>
</feature>
<sequence>MKSFISKSFQILIVLIGVSFITFTLTYLAPGDPAEIMLTDSGNIPSPELLAKVRAELGLDKPFLIQYKVWLLKVLKGDLGMSFSLKVPVFTKLISSFLITLKLSVVSFVLMLLISIPLGFISALNRNKIIDYIIRGFSFLGISIPSFWMGLIFLSIFGVKLGWVPIIGGTDNIKALILPAVTLALAMSSKYTRQIRIIVLEELKQEYIVASKIRGLSKRTIIFKQLLPNVMLPIMTLLGVTVGNLISGTAIIEIVYNWPGMGNLAIKAISAHDYPLIQGYVLFIALFYMIVNLAVDFSYKFLDPRVKE</sequence>
<evidence type="ECO:0000313" key="14">
    <source>
        <dbReference type="Proteomes" id="UP000284676"/>
    </source>
</evidence>
<evidence type="ECO:0000256" key="5">
    <source>
        <dbReference type="ARBA" id="ARBA00022692"/>
    </source>
</evidence>
<dbReference type="Gene3D" id="1.10.3720.10">
    <property type="entry name" value="MetI-like"/>
    <property type="match status" value="1"/>
</dbReference>
<evidence type="ECO:0000259" key="12">
    <source>
        <dbReference type="PROSITE" id="PS50928"/>
    </source>
</evidence>
<dbReference type="InterPro" id="IPR035906">
    <property type="entry name" value="MetI-like_sf"/>
</dbReference>
<keyword evidence="3" id="KW-1003">Cell membrane</keyword>
<dbReference type="RefSeq" id="WP_005887414.1">
    <property type="nucleotide sequence ID" value="NZ_CABMMQ010000002.1"/>
</dbReference>
<keyword evidence="9 11" id="KW-0472">Membrane</keyword>
<accession>A0A414PS10</accession>
<dbReference type="AlphaFoldDB" id="A0A414PS10"/>
<feature type="transmembrane region" description="Helical" evidence="11">
    <location>
        <begin position="226"/>
        <end position="256"/>
    </location>
</feature>
<evidence type="ECO:0000256" key="1">
    <source>
        <dbReference type="ARBA" id="ARBA00004651"/>
    </source>
</evidence>
<name>A0A414PS10_FUSMR</name>
<evidence type="ECO:0000256" key="6">
    <source>
        <dbReference type="ARBA" id="ARBA00022989"/>
    </source>
</evidence>
<comment type="caution">
    <text evidence="13">The sequence shown here is derived from an EMBL/GenBank/DDBJ whole genome shotgun (WGS) entry which is preliminary data.</text>
</comment>
<dbReference type="Pfam" id="PF00528">
    <property type="entry name" value="BPD_transp_1"/>
    <property type="match status" value="1"/>
</dbReference>
<evidence type="ECO:0000256" key="4">
    <source>
        <dbReference type="ARBA" id="ARBA00022596"/>
    </source>
</evidence>
<organism evidence="13 14">
    <name type="scientific">Fusobacterium mortiferum</name>
    <dbReference type="NCBI Taxonomy" id="850"/>
    <lineage>
        <taxon>Bacteria</taxon>
        <taxon>Fusobacteriati</taxon>
        <taxon>Fusobacteriota</taxon>
        <taxon>Fusobacteriia</taxon>
        <taxon>Fusobacteriales</taxon>
        <taxon>Fusobacteriaceae</taxon>
        <taxon>Fusobacterium</taxon>
    </lineage>
</organism>
<dbReference type="EMBL" id="QRHL01000016">
    <property type="protein sequence ID" value="RHF71290.1"/>
    <property type="molecule type" value="Genomic_DNA"/>
</dbReference>
<feature type="transmembrane region" description="Helical" evidence="11">
    <location>
        <begin position="276"/>
        <end position="295"/>
    </location>
</feature>
<dbReference type="GO" id="GO:0005886">
    <property type="term" value="C:plasma membrane"/>
    <property type="evidence" value="ECO:0007669"/>
    <property type="project" value="UniProtKB-SubCell"/>
</dbReference>
<keyword evidence="8" id="KW-0921">Nickel transport</keyword>